<proteinExistence type="predicted"/>
<name>A0A067KL24_JATCU</name>
<gene>
    <name evidence="1" type="ORF">JCGZ_14717</name>
</gene>
<protein>
    <submittedName>
        <fullName evidence="1">Uncharacterized protein</fullName>
    </submittedName>
</protein>
<accession>A0A067KL24</accession>
<dbReference type="EMBL" id="KK914581">
    <property type="protein sequence ID" value="KDP32514.1"/>
    <property type="molecule type" value="Genomic_DNA"/>
</dbReference>
<dbReference type="Proteomes" id="UP000027138">
    <property type="component" value="Unassembled WGS sequence"/>
</dbReference>
<dbReference type="OrthoDB" id="861136at2759"/>
<dbReference type="STRING" id="180498.A0A067KL24"/>
<keyword evidence="2" id="KW-1185">Reference proteome</keyword>
<sequence>MKKFCDVVQDIIPPIVDPVRCDAQAVAIKGNAVVGTYIKSMIGIEEDHGRMDPIKQSFAEPSDFDVRNQSSNTFSGHHFVNQSTTATPMDSLEVTAFDSDPGNINDVLTVILIRTIYLL</sequence>
<organism evidence="1 2">
    <name type="scientific">Jatropha curcas</name>
    <name type="common">Barbados nut</name>
    <dbReference type="NCBI Taxonomy" id="180498"/>
    <lineage>
        <taxon>Eukaryota</taxon>
        <taxon>Viridiplantae</taxon>
        <taxon>Streptophyta</taxon>
        <taxon>Embryophyta</taxon>
        <taxon>Tracheophyta</taxon>
        <taxon>Spermatophyta</taxon>
        <taxon>Magnoliopsida</taxon>
        <taxon>eudicotyledons</taxon>
        <taxon>Gunneridae</taxon>
        <taxon>Pentapetalae</taxon>
        <taxon>rosids</taxon>
        <taxon>fabids</taxon>
        <taxon>Malpighiales</taxon>
        <taxon>Euphorbiaceae</taxon>
        <taxon>Crotonoideae</taxon>
        <taxon>Jatropheae</taxon>
        <taxon>Jatropha</taxon>
    </lineage>
</organism>
<evidence type="ECO:0000313" key="1">
    <source>
        <dbReference type="EMBL" id="KDP32514.1"/>
    </source>
</evidence>
<evidence type="ECO:0000313" key="2">
    <source>
        <dbReference type="Proteomes" id="UP000027138"/>
    </source>
</evidence>
<dbReference type="AlphaFoldDB" id="A0A067KL24"/>
<reference evidence="1 2" key="1">
    <citation type="journal article" date="2014" name="PLoS ONE">
        <title>Global Analysis of Gene Expression Profiles in Physic Nut (Jatropha curcas L.) Seedlings Exposed to Salt Stress.</title>
        <authorList>
            <person name="Zhang L."/>
            <person name="Zhang C."/>
            <person name="Wu P."/>
            <person name="Chen Y."/>
            <person name="Li M."/>
            <person name="Jiang H."/>
            <person name="Wu G."/>
        </authorList>
    </citation>
    <scope>NUCLEOTIDE SEQUENCE [LARGE SCALE GENOMIC DNA]</scope>
    <source>
        <strain evidence="2">cv. GZQX0401</strain>
        <tissue evidence="1">Young leaves</tissue>
    </source>
</reference>